<dbReference type="OrthoDB" id="5241565at2"/>
<feature type="transmembrane region" description="Helical" evidence="5">
    <location>
        <begin position="20"/>
        <end position="41"/>
    </location>
</feature>
<feature type="transmembrane region" description="Helical" evidence="5">
    <location>
        <begin position="86"/>
        <end position="105"/>
    </location>
</feature>
<keyword evidence="8" id="KW-1185">Reference proteome</keyword>
<keyword evidence="2 5" id="KW-0812">Transmembrane</keyword>
<sequence>MAVTTIPGPVAQVPARARGWFREVVLVVVVYFAYDGARLLVGSGLEHARTDAHGLMRVEGWLGLHPELWLNGVFVDHAWIAIPADFAYATLHYVVTPAILIWVWWSHREHYRAARTQLGIATAAGLIGFVLMPTAPPRLLESASGFVDVMALHSSVGWWEGDASAPRGLGSLTNDFAAMPSLHVGWALWCGLMLYRFGRTELARFAGVAYPVLITVVVMGTANHYLLDCVAGAALILAAGWAARPYLRICDAAADGLRVWWEMVRAHPWRPSWLGAVIAAFAPGAVAGPVVGIGAGLVSAGPGTGLRAIAYGDGVLGTVPTVAADGPSRRRATG</sequence>
<dbReference type="AlphaFoldDB" id="W5TLL4"/>
<dbReference type="InterPro" id="IPR026841">
    <property type="entry name" value="Aur1/Ipt1"/>
</dbReference>
<evidence type="ECO:0000256" key="3">
    <source>
        <dbReference type="ARBA" id="ARBA00022989"/>
    </source>
</evidence>
<dbReference type="KEGG" id="nno:NONO_c53820"/>
<dbReference type="RefSeq" id="WP_025351540.1">
    <property type="nucleotide sequence ID" value="NZ_CP006850.1"/>
</dbReference>
<evidence type="ECO:0000256" key="5">
    <source>
        <dbReference type="SAM" id="Phobius"/>
    </source>
</evidence>
<dbReference type="Pfam" id="PF14378">
    <property type="entry name" value="PAP2_3"/>
    <property type="match status" value="1"/>
</dbReference>
<evidence type="ECO:0000256" key="1">
    <source>
        <dbReference type="ARBA" id="ARBA00004141"/>
    </source>
</evidence>
<dbReference type="InterPro" id="IPR052185">
    <property type="entry name" value="IPC_Synthase-Related"/>
</dbReference>
<evidence type="ECO:0000256" key="4">
    <source>
        <dbReference type="ARBA" id="ARBA00023136"/>
    </source>
</evidence>
<keyword evidence="4 5" id="KW-0472">Membrane</keyword>
<keyword evidence="3 5" id="KW-1133">Transmembrane helix</keyword>
<organism evidence="7 8">
    <name type="scientific">Nocardia nova SH22a</name>
    <dbReference type="NCBI Taxonomy" id="1415166"/>
    <lineage>
        <taxon>Bacteria</taxon>
        <taxon>Bacillati</taxon>
        <taxon>Actinomycetota</taxon>
        <taxon>Actinomycetes</taxon>
        <taxon>Mycobacteriales</taxon>
        <taxon>Nocardiaceae</taxon>
        <taxon>Nocardia</taxon>
    </lineage>
</organism>
<dbReference type="GO" id="GO:0016020">
    <property type="term" value="C:membrane"/>
    <property type="evidence" value="ECO:0007669"/>
    <property type="project" value="UniProtKB-SubCell"/>
</dbReference>
<feature type="transmembrane region" description="Helical" evidence="5">
    <location>
        <begin position="176"/>
        <end position="195"/>
    </location>
</feature>
<dbReference type="eggNOG" id="COG0671">
    <property type="taxonomic scope" value="Bacteria"/>
</dbReference>
<dbReference type="HOGENOM" id="CLU_831138_0_0_11"/>
<feature type="transmembrane region" description="Helical" evidence="5">
    <location>
        <begin position="273"/>
        <end position="298"/>
    </location>
</feature>
<proteinExistence type="predicted"/>
<comment type="subcellular location">
    <subcellularLocation>
        <location evidence="1">Membrane</location>
        <topology evidence="1">Multi-pass membrane protein</topology>
    </subcellularLocation>
</comment>
<dbReference type="Proteomes" id="UP000019150">
    <property type="component" value="Chromosome"/>
</dbReference>
<dbReference type="CDD" id="cd03386">
    <property type="entry name" value="PAP2_Aur1_like"/>
    <property type="match status" value="1"/>
</dbReference>
<name>W5TLL4_9NOCA</name>
<accession>W5TLL4</accession>
<evidence type="ECO:0000256" key="2">
    <source>
        <dbReference type="ARBA" id="ARBA00022692"/>
    </source>
</evidence>
<feature type="transmembrane region" description="Helical" evidence="5">
    <location>
        <begin position="202"/>
        <end position="219"/>
    </location>
</feature>
<feature type="transmembrane region" description="Helical" evidence="5">
    <location>
        <begin position="117"/>
        <end position="135"/>
    </location>
</feature>
<dbReference type="EMBL" id="CP006850">
    <property type="protein sequence ID" value="AHH20162.1"/>
    <property type="molecule type" value="Genomic_DNA"/>
</dbReference>
<dbReference type="STRING" id="1415166.NONO_c53820"/>
<feature type="domain" description="Inositolphosphotransferase Aur1/Ipt1" evidence="6">
    <location>
        <begin position="54"/>
        <end position="241"/>
    </location>
</feature>
<dbReference type="PANTHER" id="PTHR31310">
    <property type="match status" value="1"/>
</dbReference>
<reference evidence="7 8" key="1">
    <citation type="journal article" date="2014" name="Appl. Environ. Microbiol.">
        <title>Insights into the Microbial Degradation of Rubber and Gutta-Percha by Analysis of the Complete Genome of Nocardia nova SH22a.</title>
        <authorList>
            <person name="Luo Q."/>
            <person name="Hiessl S."/>
            <person name="Poehlein A."/>
            <person name="Daniel R."/>
            <person name="Steinbuchel A."/>
        </authorList>
    </citation>
    <scope>NUCLEOTIDE SEQUENCE [LARGE SCALE GENOMIC DNA]</scope>
    <source>
        <strain evidence="7">SH22a</strain>
    </source>
</reference>
<gene>
    <name evidence="7" type="ORF">NONO_c53820</name>
</gene>
<evidence type="ECO:0000313" key="8">
    <source>
        <dbReference type="Proteomes" id="UP000019150"/>
    </source>
</evidence>
<evidence type="ECO:0000313" key="7">
    <source>
        <dbReference type="EMBL" id="AHH20162.1"/>
    </source>
</evidence>
<dbReference type="PATRIC" id="fig|1415166.3.peg.5551"/>
<evidence type="ECO:0000259" key="6">
    <source>
        <dbReference type="Pfam" id="PF14378"/>
    </source>
</evidence>
<dbReference type="PANTHER" id="PTHR31310:SF7">
    <property type="entry name" value="PA-PHOSPHATASE RELATED-FAMILY PROTEIN DDB_G0268928"/>
    <property type="match status" value="1"/>
</dbReference>
<protein>
    <submittedName>
        <fullName evidence="7">Putative membrane protein</fullName>
    </submittedName>
</protein>